<keyword evidence="1" id="KW-0472">Membrane</keyword>
<evidence type="ECO:0008006" key="4">
    <source>
        <dbReference type="Google" id="ProtNLM"/>
    </source>
</evidence>
<dbReference type="KEGG" id="ttc:FOKN1_1722"/>
<keyword evidence="1" id="KW-1133">Transmembrane helix</keyword>
<organism evidence="2 3">
    <name type="scientific">Thiohalobacter thiocyanaticus</name>
    <dbReference type="NCBI Taxonomy" id="585455"/>
    <lineage>
        <taxon>Bacteria</taxon>
        <taxon>Pseudomonadati</taxon>
        <taxon>Pseudomonadota</taxon>
        <taxon>Gammaproteobacteria</taxon>
        <taxon>Thiohalobacterales</taxon>
        <taxon>Thiohalobacteraceae</taxon>
        <taxon>Thiohalobacter</taxon>
    </lineage>
</organism>
<evidence type="ECO:0000256" key="1">
    <source>
        <dbReference type="SAM" id="Phobius"/>
    </source>
</evidence>
<proteinExistence type="predicted"/>
<dbReference type="RefSeq" id="WP_096366233.1">
    <property type="nucleotide sequence ID" value="NZ_AP018052.1"/>
</dbReference>
<evidence type="ECO:0000313" key="3">
    <source>
        <dbReference type="Proteomes" id="UP000218765"/>
    </source>
</evidence>
<reference evidence="2 3" key="1">
    <citation type="submission" date="2017-05" db="EMBL/GenBank/DDBJ databases">
        <title>Thiocyanate degradation by Thiohalobacter thiocyanaticus FOKN1.</title>
        <authorList>
            <person name="Oshiki M."/>
            <person name="Fukushima T."/>
            <person name="Kawano S."/>
            <person name="Nakagawa J."/>
        </authorList>
    </citation>
    <scope>NUCLEOTIDE SEQUENCE [LARGE SCALE GENOMIC DNA]</scope>
    <source>
        <strain evidence="2 3">FOKN1</strain>
    </source>
</reference>
<dbReference type="InterPro" id="IPR016768">
    <property type="entry name" value="UCP019883"/>
</dbReference>
<dbReference type="EMBL" id="AP018052">
    <property type="protein sequence ID" value="BAZ94109.1"/>
    <property type="molecule type" value="Genomic_DNA"/>
</dbReference>
<dbReference type="Proteomes" id="UP000218765">
    <property type="component" value="Chromosome"/>
</dbReference>
<dbReference type="PIRSF" id="PIRSF019883">
    <property type="entry name" value="UCP019883"/>
    <property type="match status" value="1"/>
</dbReference>
<feature type="transmembrane region" description="Helical" evidence="1">
    <location>
        <begin position="6"/>
        <end position="23"/>
    </location>
</feature>
<dbReference type="OrthoDB" id="5785537at2"/>
<feature type="transmembrane region" description="Helical" evidence="1">
    <location>
        <begin position="76"/>
        <end position="98"/>
    </location>
</feature>
<keyword evidence="3" id="KW-1185">Reference proteome</keyword>
<feature type="transmembrane region" description="Helical" evidence="1">
    <location>
        <begin position="44"/>
        <end position="61"/>
    </location>
</feature>
<name>A0A1Z4VR47_9GAMM</name>
<accession>A0A1Z4VR47</accession>
<evidence type="ECO:0000313" key="2">
    <source>
        <dbReference type="EMBL" id="BAZ94109.1"/>
    </source>
</evidence>
<keyword evidence="1" id="KW-0812">Transmembrane</keyword>
<gene>
    <name evidence="2" type="ORF">FOKN1_1722</name>
</gene>
<sequence length="110" mass="12894">MSDIHFSWLLILVAFLAANLPWLTERRFFLLPAGPQTKPAWFCLMEWLVLYFVAGGIALGLEQKSTGGIHVQDWEFYVVTLCLFMVFALPGFIYRYDLKAHLEKARRRRR</sequence>
<protein>
    <recommendedName>
        <fullName evidence="4">DUF2818 family protein</fullName>
    </recommendedName>
</protein>
<dbReference type="AlphaFoldDB" id="A0A1Z4VR47"/>
<dbReference type="Pfam" id="PF10993">
    <property type="entry name" value="DUF2818"/>
    <property type="match status" value="1"/>
</dbReference>